<name>A0A0M3JMK4_ANISI</name>
<proteinExistence type="predicted"/>
<dbReference type="Proteomes" id="UP000267096">
    <property type="component" value="Unassembled WGS sequence"/>
</dbReference>
<accession>A0A0M3JMK4</accession>
<dbReference type="GO" id="GO:0004842">
    <property type="term" value="F:ubiquitin-protein transferase activity"/>
    <property type="evidence" value="ECO:0007669"/>
    <property type="project" value="InterPro"/>
</dbReference>
<dbReference type="InterPro" id="IPR000569">
    <property type="entry name" value="HECT_dom"/>
</dbReference>
<dbReference type="SUPFAM" id="SSF56204">
    <property type="entry name" value="Hect, E3 ligase catalytic domain"/>
    <property type="match status" value="1"/>
</dbReference>
<dbReference type="InterPro" id="IPR035983">
    <property type="entry name" value="Hect_E3_ubiquitin_ligase"/>
</dbReference>
<dbReference type="Gene3D" id="3.90.1750.10">
    <property type="entry name" value="Hect, E3 ligase catalytic domains"/>
    <property type="match status" value="1"/>
</dbReference>
<reference evidence="5" key="1">
    <citation type="submission" date="2017-02" db="UniProtKB">
        <authorList>
            <consortium name="WormBaseParasite"/>
        </authorList>
    </citation>
    <scope>IDENTIFICATION</scope>
</reference>
<gene>
    <name evidence="3" type="ORF">ASIM_LOCUS8639</name>
</gene>
<evidence type="ECO:0000313" key="3">
    <source>
        <dbReference type="EMBL" id="VDK33358.1"/>
    </source>
</evidence>
<evidence type="ECO:0000313" key="5">
    <source>
        <dbReference type="WBParaSite" id="ASIM_0000889101-mRNA-1"/>
    </source>
</evidence>
<keyword evidence="1" id="KW-0833">Ubl conjugation pathway</keyword>
<organism evidence="5">
    <name type="scientific">Anisakis simplex</name>
    <name type="common">Herring worm</name>
    <dbReference type="NCBI Taxonomy" id="6269"/>
    <lineage>
        <taxon>Eukaryota</taxon>
        <taxon>Metazoa</taxon>
        <taxon>Ecdysozoa</taxon>
        <taxon>Nematoda</taxon>
        <taxon>Chromadorea</taxon>
        <taxon>Rhabditida</taxon>
        <taxon>Spirurina</taxon>
        <taxon>Ascaridomorpha</taxon>
        <taxon>Ascaridoidea</taxon>
        <taxon>Anisakidae</taxon>
        <taxon>Anisakis</taxon>
        <taxon>Anisakis simplex complex</taxon>
    </lineage>
</organism>
<dbReference type="EMBL" id="UYRR01024044">
    <property type="protein sequence ID" value="VDK33358.1"/>
    <property type="molecule type" value="Genomic_DNA"/>
</dbReference>
<dbReference type="AlphaFoldDB" id="A0A0M3JMK4"/>
<feature type="domain" description="HECT" evidence="2">
    <location>
        <begin position="1"/>
        <end position="52"/>
    </location>
</feature>
<evidence type="ECO:0000256" key="1">
    <source>
        <dbReference type="ARBA" id="ARBA00022786"/>
    </source>
</evidence>
<sequence length="76" mass="8706">MLDIPLNPIFFKWICGEDKSFGLADLEVFDKTLYQSLRALALTDPDDFESLEQVRPFVLFSLIHACIDNIAPIDLF</sequence>
<dbReference type="WBParaSite" id="ASIM_0000889101-mRNA-1">
    <property type="protein sequence ID" value="ASIM_0000889101-mRNA-1"/>
    <property type="gene ID" value="ASIM_0000889101"/>
</dbReference>
<evidence type="ECO:0000313" key="4">
    <source>
        <dbReference type="Proteomes" id="UP000267096"/>
    </source>
</evidence>
<keyword evidence="4" id="KW-1185">Reference proteome</keyword>
<reference evidence="3 4" key="2">
    <citation type="submission" date="2018-11" db="EMBL/GenBank/DDBJ databases">
        <authorList>
            <consortium name="Pathogen Informatics"/>
        </authorList>
    </citation>
    <scope>NUCLEOTIDE SEQUENCE [LARGE SCALE GENOMIC DNA]</scope>
</reference>
<evidence type="ECO:0000259" key="2">
    <source>
        <dbReference type="Pfam" id="PF00632"/>
    </source>
</evidence>
<dbReference type="Pfam" id="PF00632">
    <property type="entry name" value="HECT"/>
    <property type="match status" value="1"/>
</dbReference>
<protein>
    <submittedName>
        <fullName evidence="5">HECT domain-containing protein</fullName>
    </submittedName>
</protein>